<dbReference type="SMR" id="A2DPS6"/>
<dbReference type="VEuPathDB" id="TrichDB:TVAG_453500"/>
<reference evidence="1" key="2">
    <citation type="journal article" date="2007" name="Science">
        <title>Draft genome sequence of the sexually transmitted pathogen Trichomonas vaginalis.</title>
        <authorList>
            <person name="Carlton J.M."/>
            <person name="Hirt R.P."/>
            <person name="Silva J.C."/>
            <person name="Delcher A.L."/>
            <person name="Schatz M."/>
            <person name="Zhao Q."/>
            <person name="Wortman J.R."/>
            <person name="Bidwell S.L."/>
            <person name="Alsmark U.C.M."/>
            <person name="Besteiro S."/>
            <person name="Sicheritz-Ponten T."/>
            <person name="Noel C.J."/>
            <person name="Dacks J.B."/>
            <person name="Foster P.G."/>
            <person name="Simillion C."/>
            <person name="Van de Peer Y."/>
            <person name="Miranda-Saavedra D."/>
            <person name="Barton G.J."/>
            <person name="Westrop G.D."/>
            <person name="Mueller S."/>
            <person name="Dessi D."/>
            <person name="Fiori P.L."/>
            <person name="Ren Q."/>
            <person name="Paulsen I."/>
            <person name="Zhang H."/>
            <person name="Bastida-Corcuera F.D."/>
            <person name="Simoes-Barbosa A."/>
            <person name="Brown M.T."/>
            <person name="Hayes R.D."/>
            <person name="Mukherjee M."/>
            <person name="Okumura C.Y."/>
            <person name="Schneider R."/>
            <person name="Smith A.J."/>
            <person name="Vanacova S."/>
            <person name="Villalvazo M."/>
            <person name="Haas B.J."/>
            <person name="Pertea M."/>
            <person name="Feldblyum T.V."/>
            <person name="Utterback T.R."/>
            <person name="Shu C.L."/>
            <person name="Osoegawa K."/>
            <person name="de Jong P.J."/>
            <person name="Hrdy I."/>
            <person name="Horvathova L."/>
            <person name="Zubacova Z."/>
            <person name="Dolezal P."/>
            <person name="Malik S.B."/>
            <person name="Logsdon J.M. Jr."/>
            <person name="Henze K."/>
            <person name="Gupta A."/>
            <person name="Wang C.C."/>
            <person name="Dunne R.L."/>
            <person name="Upcroft J.A."/>
            <person name="Upcroft P."/>
            <person name="White O."/>
            <person name="Salzberg S.L."/>
            <person name="Tang P."/>
            <person name="Chiu C.-H."/>
            <person name="Lee Y.-S."/>
            <person name="Embley T.M."/>
            <person name="Coombs G.H."/>
            <person name="Mottram J.C."/>
            <person name="Tachezy J."/>
            <person name="Fraser-Liggett C.M."/>
            <person name="Johnson P.J."/>
        </authorList>
    </citation>
    <scope>NUCLEOTIDE SEQUENCE [LARGE SCALE GENOMIC DNA]</scope>
    <source>
        <strain evidence="1">G3</strain>
    </source>
</reference>
<dbReference type="Gene3D" id="1.25.10.10">
    <property type="entry name" value="Leucine-rich Repeat Variant"/>
    <property type="match status" value="1"/>
</dbReference>
<organism evidence="1 2">
    <name type="scientific">Trichomonas vaginalis (strain ATCC PRA-98 / G3)</name>
    <dbReference type="NCBI Taxonomy" id="412133"/>
    <lineage>
        <taxon>Eukaryota</taxon>
        <taxon>Metamonada</taxon>
        <taxon>Parabasalia</taxon>
        <taxon>Trichomonadida</taxon>
        <taxon>Trichomonadidae</taxon>
        <taxon>Trichomonas</taxon>
    </lineage>
</organism>
<protein>
    <submittedName>
        <fullName evidence="1">Uncharacterized protein</fullName>
    </submittedName>
</protein>
<reference evidence="1" key="1">
    <citation type="submission" date="2006-10" db="EMBL/GenBank/DDBJ databases">
        <authorList>
            <person name="Amadeo P."/>
            <person name="Zhao Q."/>
            <person name="Wortman J."/>
            <person name="Fraser-Liggett C."/>
            <person name="Carlton J."/>
        </authorList>
    </citation>
    <scope>NUCLEOTIDE SEQUENCE</scope>
    <source>
        <strain evidence="1">G3</strain>
    </source>
</reference>
<dbReference type="Proteomes" id="UP000001542">
    <property type="component" value="Unassembled WGS sequence"/>
</dbReference>
<accession>A2DPS6</accession>
<evidence type="ECO:0000313" key="1">
    <source>
        <dbReference type="EMBL" id="EAY17522.1"/>
    </source>
</evidence>
<name>A2DPS6_TRIV3</name>
<keyword evidence="2" id="KW-1185">Reference proteome</keyword>
<dbReference type="InterPro" id="IPR016024">
    <property type="entry name" value="ARM-type_fold"/>
</dbReference>
<dbReference type="RefSeq" id="XP_001329657.1">
    <property type="nucleotide sequence ID" value="XM_001329622.1"/>
</dbReference>
<dbReference type="KEGG" id="tva:4775533"/>
<dbReference type="VEuPathDB" id="TrichDB:TVAGG3_0551880"/>
<dbReference type="EMBL" id="DS113229">
    <property type="protein sequence ID" value="EAY17522.1"/>
    <property type="molecule type" value="Genomic_DNA"/>
</dbReference>
<evidence type="ECO:0000313" key="2">
    <source>
        <dbReference type="Proteomes" id="UP000001542"/>
    </source>
</evidence>
<dbReference type="InterPro" id="IPR011989">
    <property type="entry name" value="ARM-like"/>
</dbReference>
<dbReference type="InParanoid" id="A2DPS6"/>
<proteinExistence type="predicted"/>
<sequence>MDDLEEKNDIKFKNKLINNMNSNREEDESEKTFQFNENKLNLSLQQLSSQNQEEISNSIEILQSYLTEYPEKSINYFSNLHFQQLLNLISNQIDYYNALFVLSQLQSATDKFTSLFLSQEFINCIVSSIDGFDDSDIDLLLNLFTNILIDYPEFIITLKETNLFQKLAFDLISESEEYQKFNAILLLNENLEVSEFLTLIRRQTPILARNLDNNDTQEFKYDILLTITKIASDYKFLAPKLCDAVSAYLTNSDPPPLQLIYKTLIIAFQREELKIVTVILDLFKIYSNFNSSIAIMLRIYGIFDVLRPMMTYTDQEVVSRAILCFASHSIAQSELAPNTWQLLQEIDYQKVFSEGNFLTKQGIISLILQAMDLFDNETIEQVFDEYFIEQLVEFSQSEENKQNIYFIFGKLLNLSENAKHYVDMLNDLNFMEIAEDDAYNNQNETICEIASEFLNEFQRISDM</sequence>
<dbReference type="AlphaFoldDB" id="A2DPS6"/>
<gene>
    <name evidence="1" type="ORF">TVAG_453500</name>
</gene>
<dbReference type="SUPFAM" id="SSF48371">
    <property type="entry name" value="ARM repeat"/>
    <property type="match status" value="1"/>
</dbReference>